<protein>
    <recommendedName>
        <fullName evidence="2">Right handed beta helix domain-containing protein</fullName>
    </recommendedName>
</protein>
<gene>
    <name evidence="3" type="ORF">Gxy13693_017_004</name>
</gene>
<dbReference type="AlphaFoldDB" id="A0A0D6Q8J1"/>
<dbReference type="Proteomes" id="UP000032683">
    <property type="component" value="Unassembled WGS sequence"/>
</dbReference>
<feature type="domain" description="Right handed beta helix" evidence="2">
    <location>
        <begin position="311"/>
        <end position="393"/>
    </location>
</feature>
<evidence type="ECO:0000259" key="2">
    <source>
        <dbReference type="Pfam" id="PF13229"/>
    </source>
</evidence>
<comment type="caution">
    <text evidence="3">The sequence shown here is derived from an EMBL/GenBank/DDBJ whole genome shotgun (WGS) entry which is preliminary data.</text>
</comment>
<organism evidence="3 4">
    <name type="scientific">Komagataeibacter xylinus NBRC 13693</name>
    <dbReference type="NCBI Taxonomy" id="1234668"/>
    <lineage>
        <taxon>Bacteria</taxon>
        <taxon>Pseudomonadati</taxon>
        <taxon>Pseudomonadota</taxon>
        <taxon>Alphaproteobacteria</taxon>
        <taxon>Acetobacterales</taxon>
        <taxon>Acetobacteraceae</taxon>
        <taxon>Komagataeibacter</taxon>
    </lineage>
</organism>
<name>A0A0D6Q8J1_KOMXY</name>
<sequence length="426" mass="44621">MNKIFPLLYSLTVLCIGSAAYAQSDEENFTSASDTTRKINETSAIAPSRPGFVNRPTAWTVCRTGCTYTDPMTAWNAAMAVQTFGPQKITISVADGTYDITRQFESAAPSGASVSLIGNTTDNSRVVFNFTNIKGTNHHGFYAHDGGNIGLVDGITMNGVDAMISATETGITWNKASYGAGFYAFGPSRINLGTHLAINRFYYSVLADDGGFVSAPHGGVTATYAGDVNFLARHNGVIDCEGCSASYVADTTWSGATLGCNYMAEDGGEINVIGSTGQYSLVGAVCARTGGHGWASRFTGKGGLGGRVGNGLDVRENGTISAGNSTYTGYAIGAWIQLGGYANVDSCAFRENRHDGIYVTSFGKVEGNAVTITGNGGFGIHLQGQSSAILYNTLKTDIQNKGGLAYVETAGTRNGYSYAASSLYLQ</sequence>
<reference evidence="3 4" key="1">
    <citation type="submission" date="2012-11" db="EMBL/GenBank/DDBJ databases">
        <title>Whole genome sequence of Gluconacetobacter xylinus NBRC 13693.</title>
        <authorList>
            <person name="Azuma Y."/>
            <person name="Higashiura N."/>
            <person name="Hirakawa H."/>
            <person name="Matsushita K."/>
        </authorList>
    </citation>
    <scope>NUCLEOTIDE SEQUENCE [LARGE SCALE GENOMIC DNA]</scope>
    <source>
        <strain evidence="3 4">NBRC 13693</strain>
    </source>
</reference>
<proteinExistence type="predicted"/>
<dbReference type="Pfam" id="PF13229">
    <property type="entry name" value="Beta_helix"/>
    <property type="match status" value="1"/>
</dbReference>
<feature type="chain" id="PRO_5002310899" description="Right handed beta helix domain-containing protein" evidence="1">
    <location>
        <begin position="23"/>
        <end position="426"/>
    </location>
</feature>
<keyword evidence="1" id="KW-0732">Signal</keyword>
<dbReference type="RefSeq" id="WP_048855837.1">
    <property type="nucleotide sequence ID" value="NZ_BANJ01000017.1"/>
</dbReference>
<evidence type="ECO:0000313" key="3">
    <source>
        <dbReference type="EMBL" id="GAN99116.1"/>
    </source>
</evidence>
<evidence type="ECO:0000313" key="4">
    <source>
        <dbReference type="Proteomes" id="UP000032683"/>
    </source>
</evidence>
<dbReference type="InterPro" id="IPR039448">
    <property type="entry name" value="Beta_helix"/>
</dbReference>
<dbReference type="EMBL" id="BANJ01000017">
    <property type="protein sequence ID" value="GAN99116.1"/>
    <property type="molecule type" value="Genomic_DNA"/>
</dbReference>
<feature type="signal peptide" evidence="1">
    <location>
        <begin position="1"/>
        <end position="22"/>
    </location>
</feature>
<accession>A0A0D6Q8J1</accession>
<evidence type="ECO:0000256" key="1">
    <source>
        <dbReference type="SAM" id="SignalP"/>
    </source>
</evidence>